<keyword evidence="2" id="KW-0223">Dioxygenase</keyword>
<accession>A0ABY5K4I0</accession>
<sequence length="155" mass="15599">MSADVAPTAASAGATPAAPPADRRVRVLGTLLVALGLLMGLAGVGTWAAIAQGLAQEEITVSEDAAAFAGQPVVTPWTVWAQAEVIRADLDEMTGGRTYAEMDREDPQRPAVATGTFLRASLITSVVAFGVALALVGVGTGFVLGGLGLRGAAAR</sequence>
<evidence type="ECO:0000256" key="1">
    <source>
        <dbReference type="SAM" id="Phobius"/>
    </source>
</evidence>
<gene>
    <name evidence="2" type="ORF">NP075_13085</name>
</gene>
<keyword evidence="1" id="KW-0472">Membrane</keyword>
<proteinExistence type="predicted"/>
<dbReference type="Proteomes" id="UP001317322">
    <property type="component" value="Chromosome"/>
</dbReference>
<feature type="transmembrane region" description="Helical" evidence="1">
    <location>
        <begin position="126"/>
        <end position="149"/>
    </location>
</feature>
<evidence type="ECO:0000313" key="2">
    <source>
        <dbReference type="EMBL" id="UUI64057.1"/>
    </source>
</evidence>
<dbReference type="EMBL" id="CP101989">
    <property type="protein sequence ID" value="UUI64057.1"/>
    <property type="molecule type" value="Genomic_DNA"/>
</dbReference>
<name>A0ABY5K4I0_9CELL</name>
<protein>
    <submittedName>
        <fullName evidence="2">Aromatic ring-opening dioxygenase LigA</fullName>
    </submittedName>
</protein>
<dbReference type="RefSeq" id="WP_227565608.1">
    <property type="nucleotide sequence ID" value="NZ_CP101989.1"/>
</dbReference>
<evidence type="ECO:0000313" key="3">
    <source>
        <dbReference type="Proteomes" id="UP001317322"/>
    </source>
</evidence>
<feature type="transmembrane region" description="Helical" evidence="1">
    <location>
        <begin position="27"/>
        <end position="50"/>
    </location>
</feature>
<reference evidence="2 3" key="1">
    <citation type="submission" date="2022-07" db="EMBL/GenBank/DDBJ databases">
        <title>Novel species in genus cellulomonas.</title>
        <authorList>
            <person name="Ye L."/>
        </authorList>
    </citation>
    <scope>NUCLEOTIDE SEQUENCE [LARGE SCALE GENOMIC DNA]</scope>
    <source>
        <strain evidence="3">zg-Y908</strain>
    </source>
</reference>
<keyword evidence="1" id="KW-0812">Transmembrane</keyword>
<organism evidence="2 3">
    <name type="scientific">Cellulomonas wangsupingiae</name>
    <dbReference type="NCBI Taxonomy" id="2968085"/>
    <lineage>
        <taxon>Bacteria</taxon>
        <taxon>Bacillati</taxon>
        <taxon>Actinomycetota</taxon>
        <taxon>Actinomycetes</taxon>
        <taxon>Micrococcales</taxon>
        <taxon>Cellulomonadaceae</taxon>
        <taxon>Cellulomonas</taxon>
    </lineage>
</organism>
<dbReference type="GO" id="GO:0051213">
    <property type="term" value="F:dioxygenase activity"/>
    <property type="evidence" value="ECO:0007669"/>
    <property type="project" value="UniProtKB-KW"/>
</dbReference>
<keyword evidence="2" id="KW-0560">Oxidoreductase</keyword>
<keyword evidence="3" id="KW-1185">Reference proteome</keyword>
<keyword evidence="1" id="KW-1133">Transmembrane helix</keyword>